<dbReference type="InterPro" id="IPR003593">
    <property type="entry name" value="AAA+_ATPase"/>
</dbReference>
<dbReference type="Gene3D" id="3.10.330.10">
    <property type="match status" value="1"/>
</dbReference>
<dbReference type="Pfam" id="PF09262">
    <property type="entry name" value="PEX-1N"/>
    <property type="match status" value="1"/>
</dbReference>
<protein>
    <recommendedName>
        <fullName evidence="11">Peroxisomal ATPase PEX1</fullName>
    </recommendedName>
    <alternativeName>
        <fullName evidence="10">Peroxin-1</fullName>
    </alternativeName>
</protein>
<keyword evidence="15" id="KW-1185">Reference proteome</keyword>
<evidence type="ECO:0000256" key="5">
    <source>
        <dbReference type="ARBA" id="ARBA00022741"/>
    </source>
</evidence>
<dbReference type="GeneID" id="91088053"/>
<dbReference type="SUPFAM" id="SSF54585">
    <property type="entry name" value="Cdc48 domain 2-like"/>
    <property type="match status" value="1"/>
</dbReference>
<evidence type="ECO:0000256" key="8">
    <source>
        <dbReference type="ARBA" id="ARBA00022927"/>
    </source>
</evidence>
<dbReference type="InterPro" id="IPR041569">
    <property type="entry name" value="AAA_lid_3"/>
</dbReference>
<feature type="domain" description="AAA+ ATPase" evidence="13">
    <location>
        <begin position="672"/>
        <end position="807"/>
    </location>
</feature>
<keyword evidence="8" id="KW-0653">Protein transport</keyword>
<dbReference type="GO" id="GO:0016558">
    <property type="term" value="P:protein import into peroxisome matrix"/>
    <property type="evidence" value="ECO:0007669"/>
    <property type="project" value="TreeGrafter"/>
</dbReference>
<gene>
    <name evidence="14" type="ORF">L203_103843</name>
</gene>
<organism evidence="14 15">
    <name type="scientific">Cryptococcus depauperatus CBS 7841</name>
    <dbReference type="NCBI Taxonomy" id="1295531"/>
    <lineage>
        <taxon>Eukaryota</taxon>
        <taxon>Fungi</taxon>
        <taxon>Dikarya</taxon>
        <taxon>Basidiomycota</taxon>
        <taxon>Agaricomycotina</taxon>
        <taxon>Tremellomycetes</taxon>
        <taxon>Tremellales</taxon>
        <taxon>Cryptococcaceae</taxon>
        <taxon>Cryptococcus</taxon>
    </lineage>
</organism>
<dbReference type="EMBL" id="CP143787">
    <property type="protein sequence ID" value="WVN88632.1"/>
    <property type="molecule type" value="Genomic_DNA"/>
</dbReference>
<evidence type="ECO:0000256" key="7">
    <source>
        <dbReference type="ARBA" id="ARBA00022840"/>
    </source>
</evidence>
<dbReference type="PROSITE" id="PS00674">
    <property type="entry name" value="AAA"/>
    <property type="match status" value="1"/>
</dbReference>
<keyword evidence="7" id="KW-0067">ATP-binding</keyword>
<dbReference type="CDD" id="cd19526">
    <property type="entry name" value="RecA-like_PEX1_r2"/>
    <property type="match status" value="1"/>
</dbReference>
<sequence length="997" mass="109731">MARKASIKYRSLRSNLVNLPLSLYAQLGQQQVRPQSLILYVSPIASPSSSSMQQKAAYLGWSGLNAAATVSQMDGVENLEVDPEVAMSLGWAEGTVVEIAVIHNPTIAKSVSVTPLTPDDWEILEQHASFLENNLLSQLRAAQKGQEMHVWVMGTTKIRIRVDDTNPSSSANSAVLIKADTEIFVAPRSRMTTIHGTKQASSTASTMAYSKSQTASSNTKSLPTIKLRLVPPRIASSWGQFIPSPEDLANVDDETALVCSEDDLQRMKRYLRATEDKPIYVKVESHSPLRDQPSTATQQEPQVENAEVLLTSWKEMPRNCVTFIGKTKFWQEAWGTVAISLVASRKGKRRTGKGKHIPDLSLPPASPRSTLIGLQDVLGKALGYLGRLAQYGRATKPLLLLGAKGSGKTSHAEAIATELSMDKRVLAEIIYEDVGKLDPNGRLVTLKENMDQWFRNAVDKAPCTLILDDLDTLLLPETESNPSSGSTILTNRFLRLFTISEIPPGVLVIATATDSSTLHPLINTRHIFGETVKIPPLTKDIRQDVLRTLVKEKNVITYERERKEASELDYVHLGGITEGYSLADLTDLTAGAMQQAIIRSTKSGDHAHLTLEDFTVAHEDFTPFSLRGVTLQMSDIKWSDIGGLVECRRVLRETLEWPTKYAQIFANCPLRLRSGLLLYGFPGCGKTLLASAVAKECGLNFISVKGPEILNKYIGASEKNIRDLFERASGAKPCVLFFDEFDSIAPKRGHDSTGVTDRVVNQLLTEMDGAQSLSGVYVLAATSRPDLIDPALLRPGRLDKSILCDMPCFSDRLDILHAVIRKGSLQLGRDVDLEVIANETEGYSGADLQAVVYNAHLDVVHSSLDQDNEHKESKDGGQMVNGIVGTKSERAYRKFVPDEQPFVESAADRSEMTARIKTMISMSHLTATEGDKPNKEIVKPVINQQHLLRSLAETRPSITPADKRRLEKIYNSFVNSRDAKLQNGDLGRETGTRTSLM</sequence>
<keyword evidence="3" id="KW-0813">Transport</keyword>
<dbReference type="Gene3D" id="3.40.50.300">
    <property type="entry name" value="P-loop containing nucleotide triphosphate hydrolases"/>
    <property type="match status" value="2"/>
</dbReference>
<dbReference type="InterPro" id="IPR015342">
    <property type="entry name" value="PEX1-N_C-lobe"/>
</dbReference>
<evidence type="ECO:0000313" key="14">
    <source>
        <dbReference type="EMBL" id="WVN88632.1"/>
    </source>
</evidence>
<dbReference type="SMART" id="SM00382">
    <property type="entry name" value="AAA"/>
    <property type="match status" value="2"/>
</dbReference>
<dbReference type="InterPro" id="IPR009010">
    <property type="entry name" value="Asp_de-COase-like_dom_sf"/>
</dbReference>
<dbReference type="InterPro" id="IPR003959">
    <property type="entry name" value="ATPase_AAA_core"/>
</dbReference>
<reference evidence="14" key="2">
    <citation type="journal article" date="2022" name="Elife">
        <title>Obligate sexual reproduction of a homothallic fungus closely related to the Cryptococcus pathogenic species complex.</title>
        <authorList>
            <person name="Passer A.R."/>
            <person name="Clancey S.A."/>
            <person name="Shea T."/>
            <person name="David-Palma M."/>
            <person name="Averette A.F."/>
            <person name="Boekhout T."/>
            <person name="Porcel B.M."/>
            <person name="Nowrousian M."/>
            <person name="Cuomo C.A."/>
            <person name="Sun S."/>
            <person name="Heitman J."/>
            <person name="Coelho M.A."/>
        </authorList>
    </citation>
    <scope>NUCLEOTIDE SEQUENCE</scope>
    <source>
        <strain evidence="14">CBS 7841</strain>
    </source>
</reference>
<feature type="domain" description="AAA+ ATPase" evidence="13">
    <location>
        <begin position="394"/>
        <end position="538"/>
    </location>
</feature>
<proteinExistence type="inferred from homology"/>
<dbReference type="GO" id="GO:0005829">
    <property type="term" value="C:cytosol"/>
    <property type="evidence" value="ECO:0007669"/>
    <property type="project" value="TreeGrafter"/>
</dbReference>
<name>A0AAJ8JUK1_9TREE</name>
<dbReference type="Pfam" id="PF17862">
    <property type="entry name" value="AAA_lid_3"/>
    <property type="match status" value="1"/>
</dbReference>
<dbReference type="Pfam" id="PF00004">
    <property type="entry name" value="AAA"/>
    <property type="match status" value="2"/>
</dbReference>
<evidence type="ECO:0000259" key="13">
    <source>
        <dbReference type="SMART" id="SM00382"/>
    </source>
</evidence>
<evidence type="ECO:0000256" key="1">
    <source>
        <dbReference type="ARBA" id="ARBA00004370"/>
    </source>
</evidence>
<evidence type="ECO:0000256" key="12">
    <source>
        <dbReference type="ARBA" id="ARBA00048778"/>
    </source>
</evidence>
<keyword evidence="5" id="KW-0547">Nucleotide-binding</keyword>
<evidence type="ECO:0000256" key="9">
    <source>
        <dbReference type="ARBA" id="ARBA00023136"/>
    </source>
</evidence>
<evidence type="ECO:0000256" key="10">
    <source>
        <dbReference type="ARBA" id="ARBA00032509"/>
    </source>
</evidence>
<dbReference type="GO" id="GO:0005524">
    <property type="term" value="F:ATP binding"/>
    <property type="evidence" value="ECO:0007669"/>
    <property type="project" value="UniProtKB-KW"/>
</dbReference>
<dbReference type="KEGG" id="cdep:91088053"/>
<dbReference type="PANTHER" id="PTHR23077">
    <property type="entry name" value="AAA-FAMILY ATPASE"/>
    <property type="match status" value="1"/>
</dbReference>
<comment type="subcellular location">
    <subcellularLocation>
        <location evidence="1">Membrane</location>
    </subcellularLocation>
</comment>
<comment type="similarity">
    <text evidence="2">Belongs to the AAA ATPase family.</text>
</comment>
<dbReference type="RefSeq" id="XP_066069332.1">
    <property type="nucleotide sequence ID" value="XM_066213235.1"/>
</dbReference>
<dbReference type="InterPro" id="IPR003960">
    <property type="entry name" value="ATPase_AAA_CS"/>
</dbReference>
<dbReference type="AlphaFoldDB" id="A0AAJ8JUK1"/>
<dbReference type="FunFam" id="3.10.330.10:FF:000006">
    <property type="entry name" value="Peroxisome biogenesis factor 1"/>
    <property type="match status" value="1"/>
</dbReference>
<accession>A0AAJ8JUK1</accession>
<dbReference type="InterPro" id="IPR029067">
    <property type="entry name" value="CDC48_domain_2-like_sf"/>
</dbReference>
<evidence type="ECO:0000256" key="6">
    <source>
        <dbReference type="ARBA" id="ARBA00022801"/>
    </source>
</evidence>
<dbReference type="SUPFAM" id="SSF50692">
    <property type="entry name" value="ADC-like"/>
    <property type="match status" value="1"/>
</dbReference>
<evidence type="ECO:0000256" key="2">
    <source>
        <dbReference type="ARBA" id="ARBA00006914"/>
    </source>
</evidence>
<reference evidence="14" key="1">
    <citation type="submission" date="2016-06" db="EMBL/GenBank/DDBJ databases">
        <authorList>
            <person name="Cuomo C."/>
            <person name="Litvintseva A."/>
            <person name="Heitman J."/>
            <person name="Chen Y."/>
            <person name="Sun S."/>
            <person name="Springer D."/>
            <person name="Dromer F."/>
            <person name="Young S."/>
            <person name="Zeng Q."/>
            <person name="Chapman S."/>
            <person name="Gujja S."/>
            <person name="Saif S."/>
            <person name="Birren B."/>
        </authorList>
    </citation>
    <scope>NUCLEOTIDE SEQUENCE</scope>
    <source>
        <strain evidence="14">CBS 7841</strain>
    </source>
</reference>
<dbReference type="GO" id="GO:0016887">
    <property type="term" value="F:ATP hydrolysis activity"/>
    <property type="evidence" value="ECO:0007669"/>
    <property type="project" value="InterPro"/>
</dbReference>
<evidence type="ECO:0000313" key="15">
    <source>
        <dbReference type="Proteomes" id="UP000094043"/>
    </source>
</evidence>
<keyword evidence="6" id="KW-0378">Hydrolase</keyword>
<reference evidence="14" key="3">
    <citation type="submission" date="2024-01" db="EMBL/GenBank/DDBJ databases">
        <authorList>
            <person name="Coelho M.A."/>
            <person name="David-Palma M."/>
            <person name="Shea T."/>
            <person name="Sun S."/>
            <person name="Cuomo C.A."/>
            <person name="Heitman J."/>
        </authorList>
    </citation>
    <scope>NUCLEOTIDE SEQUENCE</scope>
    <source>
        <strain evidence="14">CBS 7841</strain>
    </source>
</reference>
<dbReference type="PANTHER" id="PTHR23077:SF12">
    <property type="entry name" value="PEROXISOMAL ATPASE PEX1"/>
    <property type="match status" value="1"/>
</dbReference>
<keyword evidence="9" id="KW-0472">Membrane</keyword>
<dbReference type="Proteomes" id="UP000094043">
    <property type="component" value="Chromosome 4"/>
</dbReference>
<dbReference type="InterPro" id="IPR027417">
    <property type="entry name" value="P-loop_NTPase"/>
</dbReference>
<keyword evidence="4" id="KW-0962">Peroxisome biogenesis</keyword>
<dbReference type="FunFam" id="3.40.50.300:FF:000149">
    <property type="entry name" value="Nuclear valosin-containing protein-like"/>
    <property type="match status" value="1"/>
</dbReference>
<comment type="catalytic activity">
    <reaction evidence="12">
        <text>ATP + H2O = ADP + phosphate + H(+)</text>
        <dbReference type="Rhea" id="RHEA:13065"/>
        <dbReference type="ChEBI" id="CHEBI:15377"/>
        <dbReference type="ChEBI" id="CHEBI:15378"/>
        <dbReference type="ChEBI" id="CHEBI:30616"/>
        <dbReference type="ChEBI" id="CHEBI:43474"/>
        <dbReference type="ChEBI" id="CHEBI:456216"/>
    </reaction>
    <physiologicalReaction direction="left-to-right" evidence="12">
        <dbReference type="Rhea" id="RHEA:13066"/>
    </physiologicalReaction>
</comment>
<evidence type="ECO:0000256" key="3">
    <source>
        <dbReference type="ARBA" id="ARBA00022448"/>
    </source>
</evidence>
<evidence type="ECO:0000256" key="4">
    <source>
        <dbReference type="ARBA" id="ARBA00022593"/>
    </source>
</evidence>
<dbReference type="GO" id="GO:0005778">
    <property type="term" value="C:peroxisomal membrane"/>
    <property type="evidence" value="ECO:0007669"/>
    <property type="project" value="TreeGrafter"/>
</dbReference>
<evidence type="ECO:0000256" key="11">
    <source>
        <dbReference type="ARBA" id="ARBA00034532"/>
    </source>
</evidence>
<dbReference type="SUPFAM" id="SSF52540">
    <property type="entry name" value="P-loop containing nucleoside triphosphate hydrolases"/>
    <property type="match status" value="2"/>
</dbReference>
<dbReference type="Gene3D" id="1.10.8.60">
    <property type="match status" value="2"/>
</dbReference>
<dbReference type="InterPro" id="IPR050168">
    <property type="entry name" value="AAA_ATPase_domain"/>
</dbReference>